<dbReference type="FunFam" id="3.40.50.300:FF:002134">
    <property type="entry name" value="ABC transporter ATP-binding protein/permease wht-1"/>
    <property type="match status" value="1"/>
</dbReference>
<feature type="compositionally biased region" description="Pro residues" evidence="9">
    <location>
        <begin position="39"/>
        <end position="48"/>
    </location>
</feature>
<feature type="transmembrane region" description="Helical" evidence="10">
    <location>
        <begin position="549"/>
        <end position="574"/>
    </location>
</feature>
<evidence type="ECO:0000256" key="4">
    <source>
        <dbReference type="ARBA" id="ARBA00022692"/>
    </source>
</evidence>
<dbReference type="Pfam" id="PF01061">
    <property type="entry name" value="ABC2_membrane"/>
    <property type="match status" value="1"/>
</dbReference>
<dbReference type="PROSITE" id="PS00211">
    <property type="entry name" value="ABC_TRANSPORTER_1"/>
    <property type="match status" value="1"/>
</dbReference>
<dbReference type="Gene3D" id="3.40.50.300">
    <property type="entry name" value="P-loop containing nucleotide triphosphate hydrolases"/>
    <property type="match status" value="1"/>
</dbReference>
<comment type="similarity">
    <text evidence="2">Belongs to the ABC transporter superfamily. ABCG family. Eye pigment precursor importer (TC 3.A.1.204) subfamily.</text>
</comment>
<evidence type="ECO:0000313" key="12">
    <source>
        <dbReference type="EMBL" id="CAD5216680.1"/>
    </source>
</evidence>
<evidence type="ECO:0000256" key="3">
    <source>
        <dbReference type="ARBA" id="ARBA00022448"/>
    </source>
</evidence>
<dbReference type="Proteomes" id="UP000582659">
    <property type="component" value="Unassembled WGS sequence"/>
</dbReference>
<accession>A0A1I7SWX9</accession>
<dbReference type="InterPro" id="IPR003593">
    <property type="entry name" value="AAA+_ATPase"/>
</dbReference>
<dbReference type="Proteomes" id="UP000095284">
    <property type="component" value="Unplaced"/>
</dbReference>
<keyword evidence="15" id="KW-1185">Reference proteome</keyword>
<dbReference type="GO" id="GO:0005886">
    <property type="term" value="C:plasma membrane"/>
    <property type="evidence" value="ECO:0007669"/>
    <property type="project" value="TreeGrafter"/>
</dbReference>
<dbReference type="OrthoDB" id="66620at2759"/>
<dbReference type="InterPro" id="IPR043926">
    <property type="entry name" value="ABCG_dom"/>
</dbReference>
<evidence type="ECO:0000256" key="2">
    <source>
        <dbReference type="ARBA" id="ARBA00005814"/>
    </source>
</evidence>
<evidence type="ECO:0000313" key="14">
    <source>
        <dbReference type="Proteomes" id="UP000095284"/>
    </source>
</evidence>
<dbReference type="SMR" id="A0A1I7SWX9"/>
<dbReference type="WBParaSite" id="BXY_1756100.1">
    <property type="protein sequence ID" value="BXY_1756100.1"/>
    <property type="gene ID" value="BXY_1756100"/>
</dbReference>
<feature type="transmembrane region" description="Helical" evidence="10">
    <location>
        <begin position="435"/>
        <end position="456"/>
    </location>
</feature>
<evidence type="ECO:0000256" key="8">
    <source>
        <dbReference type="ARBA" id="ARBA00023136"/>
    </source>
</evidence>
<feature type="region of interest" description="Disordered" evidence="9">
    <location>
        <begin position="1"/>
        <end position="53"/>
    </location>
</feature>
<dbReference type="EMBL" id="CAJFDI010000002">
    <property type="protein sequence ID" value="CAD5216680.1"/>
    <property type="molecule type" value="Genomic_DNA"/>
</dbReference>
<dbReference type="InterPro" id="IPR050352">
    <property type="entry name" value="ABCG_transporters"/>
</dbReference>
<evidence type="ECO:0000256" key="10">
    <source>
        <dbReference type="SAM" id="Phobius"/>
    </source>
</evidence>
<dbReference type="PANTHER" id="PTHR48041:SF68">
    <property type="entry name" value="ABC TRANSPORTER DOMAIN-CONTAINING PROTEIN"/>
    <property type="match status" value="1"/>
</dbReference>
<keyword evidence="4 10" id="KW-0812">Transmembrane</keyword>
<feature type="transmembrane region" description="Helical" evidence="10">
    <location>
        <begin position="670"/>
        <end position="694"/>
    </location>
</feature>
<keyword evidence="7 10" id="KW-1133">Transmembrane helix</keyword>
<proteinExistence type="inferred from homology"/>
<dbReference type="Pfam" id="PF00005">
    <property type="entry name" value="ABC_tran"/>
    <property type="match status" value="1"/>
</dbReference>
<evidence type="ECO:0000256" key="6">
    <source>
        <dbReference type="ARBA" id="ARBA00022840"/>
    </source>
</evidence>
<protein>
    <submittedName>
        <fullName evidence="12">(pine wood nematode) hypothetical protein</fullName>
    </submittedName>
    <submittedName>
        <fullName evidence="16">ABC transporter domain-containing protein</fullName>
    </submittedName>
</protein>
<dbReference type="InterPro" id="IPR013525">
    <property type="entry name" value="ABC2_TM"/>
</dbReference>
<reference evidence="13" key="2">
    <citation type="submission" date="2020-08" db="EMBL/GenBank/DDBJ databases">
        <authorList>
            <person name="Kikuchi T."/>
        </authorList>
    </citation>
    <scope>NUCLEOTIDE SEQUENCE</scope>
    <source>
        <strain evidence="12">Ka4C1</strain>
    </source>
</reference>
<dbReference type="SMART" id="SM00382">
    <property type="entry name" value="AAA"/>
    <property type="match status" value="1"/>
</dbReference>
<dbReference type="InterPro" id="IPR027417">
    <property type="entry name" value="P-loop_NTPase"/>
</dbReference>
<comment type="subcellular location">
    <subcellularLocation>
        <location evidence="1">Membrane</location>
        <topology evidence="1">Multi-pass membrane protein</topology>
    </subcellularLocation>
</comment>
<evidence type="ECO:0000256" key="1">
    <source>
        <dbReference type="ARBA" id="ARBA00004141"/>
    </source>
</evidence>
<evidence type="ECO:0000313" key="16">
    <source>
        <dbReference type="WBParaSite" id="BXY_1756100.1"/>
    </source>
</evidence>
<feature type="transmembrane region" description="Helical" evidence="10">
    <location>
        <begin position="524"/>
        <end position="543"/>
    </location>
</feature>
<organism evidence="14 16">
    <name type="scientific">Bursaphelenchus xylophilus</name>
    <name type="common">Pinewood nematode worm</name>
    <name type="synonym">Aphelenchoides xylophilus</name>
    <dbReference type="NCBI Taxonomy" id="6326"/>
    <lineage>
        <taxon>Eukaryota</taxon>
        <taxon>Metazoa</taxon>
        <taxon>Ecdysozoa</taxon>
        <taxon>Nematoda</taxon>
        <taxon>Chromadorea</taxon>
        <taxon>Rhabditida</taxon>
        <taxon>Tylenchina</taxon>
        <taxon>Tylenchomorpha</taxon>
        <taxon>Aphelenchoidea</taxon>
        <taxon>Aphelenchoididae</taxon>
        <taxon>Bursaphelenchus</taxon>
    </lineage>
</organism>
<dbReference type="Proteomes" id="UP000659654">
    <property type="component" value="Unassembled WGS sequence"/>
</dbReference>
<evidence type="ECO:0000313" key="13">
    <source>
        <dbReference type="EMBL" id="CAG9100040.1"/>
    </source>
</evidence>
<dbReference type="Pfam" id="PF19055">
    <property type="entry name" value="ABC2_membrane_7"/>
    <property type="match status" value="1"/>
</dbReference>
<dbReference type="InterPro" id="IPR003439">
    <property type="entry name" value="ABC_transporter-like_ATP-bd"/>
</dbReference>
<dbReference type="PROSITE" id="PS50893">
    <property type="entry name" value="ABC_TRANSPORTER_2"/>
    <property type="match status" value="1"/>
</dbReference>
<feature type="transmembrane region" description="Helical" evidence="10">
    <location>
        <begin position="586"/>
        <end position="608"/>
    </location>
</feature>
<evidence type="ECO:0000313" key="15">
    <source>
        <dbReference type="Proteomes" id="UP000659654"/>
    </source>
</evidence>
<evidence type="ECO:0000259" key="11">
    <source>
        <dbReference type="PROSITE" id="PS50893"/>
    </source>
</evidence>
<dbReference type="InterPro" id="IPR017871">
    <property type="entry name" value="ABC_transporter-like_CS"/>
</dbReference>
<sequence>MDGPDYENLIIKSGEDEGPQKAAEDKQRPDDDKNKAFPGPVPANPGPPTEQTTFHSLTANVAEQGPKSSSRIIPSIKDGPYEGGSTPKVLVWRNLKVSVPQQTGRLFKRSSNYRQVLDNVSGVAEPGEILAIMGASGAGKTTLLNVLTQQNLSNLQLTGEVEINGEGVSKYDLKRMSAYVQQHDLFVGNLTVKEHLIFSAKLRMGSKYSNEQKMRRVEELIEKMGLTNCKDALIGQRFQKSISLGEKKRLAFASELITDPAIMFCDEPTSGLDAFMAKQVILALKKMADEGKTIVITIHQPSSQIFELFHKVCFMGMGKVIYFGPSTKVTKFFTNIGYPMADYTNPAEHAIQCLAIKEGEEKERCVKRVEEVAKAYEQSSLAEKYRDRINGPVSERRVKLGNHDVRSKPSYAAPWYIQLICLVKRAGLCLLRDPFILKLRLVQTAMTAIIVGIVYFRPELKKETILTYDGIMFNSVRDMNFMFLFPCILVFTEELPILMRETHAYVYRISIYFLAKNIAELPQYLLLPLVYSTIVYFMTGVMPITADKLLNFCLICIMMCNTATSVGYAVACILGTLDVAVQLLPLYTLPLFIFGGLFVNIATVPGWMSWLRYISWYRYAFESFMINLYHDQGTFPGCDINDNASTTCTTGTNGTSHLEYNGFQTEVSGVYWNVSIMLGMILFYRTVGMIALYIRSKFNDT</sequence>
<dbReference type="EMBL" id="CAJFCV020000002">
    <property type="protein sequence ID" value="CAG9100040.1"/>
    <property type="molecule type" value="Genomic_DNA"/>
</dbReference>
<dbReference type="SUPFAM" id="SSF52540">
    <property type="entry name" value="P-loop containing nucleoside triphosphate hydrolases"/>
    <property type="match status" value="1"/>
</dbReference>
<keyword evidence="8 10" id="KW-0472">Membrane</keyword>
<keyword evidence="5" id="KW-0547">Nucleotide-binding</keyword>
<dbReference type="CDD" id="cd03213">
    <property type="entry name" value="ABCG_EPDR"/>
    <property type="match status" value="1"/>
</dbReference>
<dbReference type="PANTHER" id="PTHR48041">
    <property type="entry name" value="ABC TRANSPORTER G FAMILY MEMBER 28"/>
    <property type="match status" value="1"/>
</dbReference>
<dbReference type="AlphaFoldDB" id="A0A1I7SWX9"/>
<gene>
    <name evidence="12" type="ORF">BXYJ_LOCUS4656</name>
</gene>
<dbReference type="GO" id="GO:0005524">
    <property type="term" value="F:ATP binding"/>
    <property type="evidence" value="ECO:0007669"/>
    <property type="project" value="UniProtKB-KW"/>
</dbReference>
<dbReference type="GO" id="GO:0016887">
    <property type="term" value="F:ATP hydrolysis activity"/>
    <property type="evidence" value="ECO:0007669"/>
    <property type="project" value="InterPro"/>
</dbReference>
<evidence type="ECO:0000256" key="9">
    <source>
        <dbReference type="SAM" id="MobiDB-lite"/>
    </source>
</evidence>
<dbReference type="eggNOG" id="KOG0061">
    <property type="taxonomic scope" value="Eukaryota"/>
</dbReference>
<reference evidence="16" key="1">
    <citation type="submission" date="2016-11" db="UniProtKB">
        <authorList>
            <consortium name="WormBaseParasite"/>
        </authorList>
    </citation>
    <scope>IDENTIFICATION</scope>
</reference>
<keyword evidence="6" id="KW-0067">ATP-binding</keyword>
<feature type="domain" description="ABC transporter" evidence="11">
    <location>
        <begin position="101"/>
        <end position="342"/>
    </location>
</feature>
<name>A0A1I7SWX9_BURXY</name>
<dbReference type="GO" id="GO:0140359">
    <property type="term" value="F:ABC-type transporter activity"/>
    <property type="evidence" value="ECO:0007669"/>
    <property type="project" value="InterPro"/>
</dbReference>
<keyword evidence="3" id="KW-0813">Transport</keyword>
<evidence type="ECO:0000256" key="7">
    <source>
        <dbReference type="ARBA" id="ARBA00022989"/>
    </source>
</evidence>
<feature type="compositionally biased region" description="Basic and acidic residues" evidence="9">
    <location>
        <begin position="13"/>
        <end position="35"/>
    </location>
</feature>
<evidence type="ECO:0000256" key="5">
    <source>
        <dbReference type="ARBA" id="ARBA00022741"/>
    </source>
</evidence>